<keyword evidence="2" id="KW-1185">Reference proteome</keyword>
<dbReference type="EMBL" id="JAGGJC010000002">
    <property type="protein sequence ID" value="MDN7129569.1"/>
    <property type="molecule type" value="Genomic_DNA"/>
</dbReference>
<reference evidence="1 2" key="1">
    <citation type="submission" date="2021-03" db="EMBL/GenBank/DDBJ databases">
        <title>Pseudidiomarina terrestris, a new bacterium isolated from saline soil.</title>
        <authorList>
            <person name="Galisteo C."/>
            <person name="De La Haba R."/>
            <person name="Sanchez-Porro C."/>
            <person name="Ventosa A."/>
        </authorList>
    </citation>
    <scope>NUCLEOTIDE SEQUENCE [LARGE SCALE GENOMIC DNA]</scope>
    <source>
        <strain evidence="2">1APR75-15</strain>
    </source>
</reference>
<organism evidence="1 2">
    <name type="scientific">Pseudidiomarina terrestris</name>
    <dbReference type="NCBI Taxonomy" id="2820060"/>
    <lineage>
        <taxon>Bacteria</taxon>
        <taxon>Pseudomonadati</taxon>
        <taxon>Pseudomonadota</taxon>
        <taxon>Gammaproteobacteria</taxon>
        <taxon>Alteromonadales</taxon>
        <taxon>Idiomarinaceae</taxon>
        <taxon>Pseudidiomarina</taxon>
    </lineage>
</organism>
<comment type="caution">
    <text evidence="1">The sequence shown here is derived from an EMBL/GenBank/DDBJ whole genome shotgun (WGS) entry which is preliminary data.</text>
</comment>
<dbReference type="RefSeq" id="WP_301721225.1">
    <property type="nucleotide sequence ID" value="NZ_JAGGJC010000002.1"/>
</dbReference>
<protein>
    <submittedName>
        <fullName evidence="1">Uncharacterized protein</fullName>
    </submittedName>
</protein>
<accession>A0ABT8MI04</accession>
<proteinExistence type="predicted"/>
<gene>
    <name evidence="1" type="ORF">J6I92_06775</name>
</gene>
<sequence length="100" mass="11756">MRIWGALLSFILFCIAGFILGYQMTRIYGLENELRRYVIAVEIQQRLHNNEIASASSLLQKTLESQYEIIEALAETNPDMYQYYRELKSRSERTDEATKK</sequence>
<evidence type="ECO:0000313" key="2">
    <source>
        <dbReference type="Proteomes" id="UP001169491"/>
    </source>
</evidence>
<dbReference type="Proteomes" id="UP001169491">
    <property type="component" value="Unassembled WGS sequence"/>
</dbReference>
<name>A0ABT8MI04_9GAMM</name>
<evidence type="ECO:0000313" key="1">
    <source>
        <dbReference type="EMBL" id="MDN7129569.1"/>
    </source>
</evidence>